<feature type="compositionally biased region" description="Polar residues" evidence="1">
    <location>
        <begin position="117"/>
        <end position="133"/>
    </location>
</feature>
<protein>
    <submittedName>
        <fullName evidence="2">Uncharacterized protein</fullName>
    </submittedName>
</protein>
<evidence type="ECO:0000256" key="1">
    <source>
        <dbReference type="SAM" id="MobiDB-lite"/>
    </source>
</evidence>
<dbReference type="Proteomes" id="UP001189429">
    <property type="component" value="Unassembled WGS sequence"/>
</dbReference>
<feature type="compositionally biased region" description="Basic residues" evidence="1">
    <location>
        <begin position="36"/>
        <end position="51"/>
    </location>
</feature>
<comment type="caution">
    <text evidence="2">The sequence shown here is derived from an EMBL/GenBank/DDBJ whole genome shotgun (WGS) entry which is preliminary data.</text>
</comment>
<reference evidence="2" key="1">
    <citation type="submission" date="2023-10" db="EMBL/GenBank/DDBJ databases">
        <authorList>
            <person name="Chen Y."/>
            <person name="Shah S."/>
            <person name="Dougan E. K."/>
            <person name="Thang M."/>
            <person name="Chan C."/>
        </authorList>
    </citation>
    <scope>NUCLEOTIDE SEQUENCE [LARGE SCALE GENOMIC DNA]</scope>
</reference>
<feature type="compositionally biased region" description="Basic and acidic residues" evidence="1">
    <location>
        <begin position="16"/>
        <end position="35"/>
    </location>
</feature>
<feature type="region of interest" description="Disordered" evidence="1">
    <location>
        <begin position="1"/>
        <end position="65"/>
    </location>
</feature>
<name>A0ABN9Q410_9DINO</name>
<accession>A0ABN9Q410</accession>
<keyword evidence="3" id="KW-1185">Reference proteome</keyword>
<feature type="region of interest" description="Disordered" evidence="1">
    <location>
        <begin position="117"/>
        <end position="150"/>
    </location>
</feature>
<proteinExistence type="predicted"/>
<sequence length="150" mass="15619">RMSAACPSFSPPGPAGDREGAATTHFDRPSALEGRRTRKRKNIGGRGRAGRAGRDGGARHAAARPLSSLEALRSLPSSTSALPDVAVGPEEAVCTDEHRVLPGAPRARDLDTTVTAWASPLGQRSTPASNSPARSWPATQRGHEGGRLQA</sequence>
<dbReference type="EMBL" id="CAUYUJ010002365">
    <property type="protein sequence ID" value="CAK0800449.1"/>
    <property type="molecule type" value="Genomic_DNA"/>
</dbReference>
<feature type="non-terminal residue" evidence="2">
    <location>
        <position position="150"/>
    </location>
</feature>
<evidence type="ECO:0000313" key="3">
    <source>
        <dbReference type="Proteomes" id="UP001189429"/>
    </source>
</evidence>
<gene>
    <name evidence="2" type="ORF">PCOR1329_LOCUS8601</name>
</gene>
<organism evidence="2 3">
    <name type="scientific">Prorocentrum cordatum</name>
    <dbReference type="NCBI Taxonomy" id="2364126"/>
    <lineage>
        <taxon>Eukaryota</taxon>
        <taxon>Sar</taxon>
        <taxon>Alveolata</taxon>
        <taxon>Dinophyceae</taxon>
        <taxon>Prorocentrales</taxon>
        <taxon>Prorocentraceae</taxon>
        <taxon>Prorocentrum</taxon>
    </lineage>
</organism>
<evidence type="ECO:0000313" key="2">
    <source>
        <dbReference type="EMBL" id="CAK0800449.1"/>
    </source>
</evidence>
<feature type="non-terminal residue" evidence="2">
    <location>
        <position position="1"/>
    </location>
</feature>
<feature type="compositionally biased region" description="Basic and acidic residues" evidence="1">
    <location>
        <begin position="141"/>
        <end position="150"/>
    </location>
</feature>